<dbReference type="STRING" id="2903.R1B8C4"/>
<sequence length="146" mass="15666">MEPSDQSSRDDLAELVAAAQSKDVRERCRAVQAAQEWVHTREALAPAAAASLIEAIRPALADSSPKVVQGALELAGTLVERLGDALSPHFSGLWAPILERLGDAKPSLRERAVELAVSGATLAVPTAEALDALRPGFEHRNWRTRE</sequence>
<evidence type="ECO:0000313" key="1">
    <source>
        <dbReference type="EnsemblProtists" id="EOD05888"/>
    </source>
</evidence>
<dbReference type="InterPro" id="IPR011989">
    <property type="entry name" value="ARM-like"/>
</dbReference>
<dbReference type="HOGENOM" id="CLU_2021335_0_0_1"/>
<dbReference type="PaxDb" id="2903-EOD05888"/>
<dbReference type="EnsemblProtists" id="EOD05888">
    <property type="protein sequence ID" value="EOD05888"/>
    <property type="gene ID" value="EMIHUDRAFT_68832"/>
</dbReference>
<dbReference type="Proteomes" id="UP000013827">
    <property type="component" value="Unassembled WGS sequence"/>
</dbReference>
<dbReference type="SUPFAM" id="SSF48371">
    <property type="entry name" value="ARM repeat"/>
    <property type="match status" value="1"/>
</dbReference>
<reference evidence="2" key="1">
    <citation type="journal article" date="2013" name="Nature">
        <title>Pan genome of the phytoplankton Emiliania underpins its global distribution.</title>
        <authorList>
            <person name="Read B.A."/>
            <person name="Kegel J."/>
            <person name="Klute M.J."/>
            <person name="Kuo A."/>
            <person name="Lefebvre S.C."/>
            <person name="Maumus F."/>
            <person name="Mayer C."/>
            <person name="Miller J."/>
            <person name="Monier A."/>
            <person name="Salamov A."/>
            <person name="Young J."/>
            <person name="Aguilar M."/>
            <person name="Claverie J.M."/>
            <person name="Frickenhaus S."/>
            <person name="Gonzalez K."/>
            <person name="Herman E.K."/>
            <person name="Lin Y.C."/>
            <person name="Napier J."/>
            <person name="Ogata H."/>
            <person name="Sarno A.F."/>
            <person name="Shmutz J."/>
            <person name="Schroeder D."/>
            <person name="de Vargas C."/>
            <person name="Verret F."/>
            <person name="von Dassow P."/>
            <person name="Valentin K."/>
            <person name="Van de Peer Y."/>
            <person name="Wheeler G."/>
            <person name="Dacks J.B."/>
            <person name="Delwiche C.F."/>
            <person name="Dyhrman S.T."/>
            <person name="Glockner G."/>
            <person name="John U."/>
            <person name="Richards T."/>
            <person name="Worden A.Z."/>
            <person name="Zhang X."/>
            <person name="Grigoriev I.V."/>
            <person name="Allen A.E."/>
            <person name="Bidle K."/>
            <person name="Borodovsky M."/>
            <person name="Bowler C."/>
            <person name="Brownlee C."/>
            <person name="Cock J.M."/>
            <person name="Elias M."/>
            <person name="Gladyshev V.N."/>
            <person name="Groth M."/>
            <person name="Guda C."/>
            <person name="Hadaegh A."/>
            <person name="Iglesias-Rodriguez M.D."/>
            <person name="Jenkins J."/>
            <person name="Jones B.M."/>
            <person name="Lawson T."/>
            <person name="Leese F."/>
            <person name="Lindquist E."/>
            <person name="Lobanov A."/>
            <person name="Lomsadze A."/>
            <person name="Malik S.B."/>
            <person name="Marsh M.E."/>
            <person name="Mackinder L."/>
            <person name="Mock T."/>
            <person name="Mueller-Roeber B."/>
            <person name="Pagarete A."/>
            <person name="Parker M."/>
            <person name="Probert I."/>
            <person name="Quesneville H."/>
            <person name="Raines C."/>
            <person name="Rensing S.A."/>
            <person name="Riano-Pachon D.M."/>
            <person name="Richier S."/>
            <person name="Rokitta S."/>
            <person name="Shiraiwa Y."/>
            <person name="Soanes D.M."/>
            <person name="van der Giezen M."/>
            <person name="Wahlund T.M."/>
            <person name="Williams B."/>
            <person name="Wilson W."/>
            <person name="Wolfe G."/>
            <person name="Wurch L.L."/>
        </authorList>
    </citation>
    <scope>NUCLEOTIDE SEQUENCE</scope>
</reference>
<dbReference type="InterPro" id="IPR016024">
    <property type="entry name" value="ARM-type_fold"/>
</dbReference>
<accession>A0A0D3I3Q3</accession>
<name>A0A0D3I3Q3_EMIH1</name>
<proteinExistence type="predicted"/>
<organism evidence="1 2">
    <name type="scientific">Emiliania huxleyi (strain CCMP1516)</name>
    <dbReference type="NCBI Taxonomy" id="280463"/>
    <lineage>
        <taxon>Eukaryota</taxon>
        <taxon>Haptista</taxon>
        <taxon>Haptophyta</taxon>
        <taxon>Prymnesiophyceae</taxon>
        <taxon>Isochrysidales</taxon>
        <taxon>Noelaerhabdaceae</taxon>
        <taxon>Emiliania</taxon>
    </lineage>
</organism>
<dbReference type="RefSeq" id="XP_005758317.1">
    <property type="nucleotide sequence ID" value="XM_005758260.1"/>
</dbReference>
<keyword evidence="2" id="KW-1185">Reference proteome</keyword>
<dbReference type="GeneID" id="17252037"/>
<dbReference type="Gene3D" id="1.25.10.10">
    <property type="entry name" value="Leucine-rich Repeat Variant"/>
    <property type="match status" value="1"/>
</dbReference>
<protein>
    <recommendedName>
        <fullName evidence="3">HEAT repeat domain-containing protein</fullName>
    </recommendedName>
</protein>
<reference evidence="1" key="2">
    <citation type="submission" date="2024-10" db="UniProtKB">
        <authorList>
            <consortium name="EnsemblProtists"/>
        </authorList>
    </citation>
    <scope>IDENTIFICATION</scope>
</reference>
<evidence type="ECO:0008006" key="3">
    <source>
        <dbReference type="Google" id="ProtNLM"/>
    </source>
</evidence>
<dbReference type="KEGG" id="ehx:EMIHUDRAFT_68832"/>
<dbReference type="Pfam" id="PF21040">
    <property type="entry name" value="CEP104-like_TOG"/>
    <property type="match status" value="1"/>
</dbReference>
<evidence type="ECO:0000313" key="2">
    <source>
        <dbReference type="Proteomes" id="UP000013827"/>
    </source>
</evidence>
<dbReference type="AlphaFoldDB" id="A0A0D3I3Q3"/>